<evidence type="ECO:0000256" key="21">
    <source>
        <dbReference type="ARBA" id="ARBA00052159"/>
    </source>
</evidence>
<dbReference type="GO" id="GO:0020037">
    <property type="term" value="F:heme binding"/>
    <property type="evidence" value="ECO:0007669"/>
    <property type="project" value="InterPro"/>
</dbReference>
<dbReference type="EC" id="1.14.14.80" evidence="24"/>
<evidence type="ECO:0000256" key="2">
    <source>
        <dbReference type="ARBA" id="ARBA00004154"/>
    </source>
</evidence>
<accession>A0A6P4YYQ1</accession>
<dbReference type="PRINTS" id="PR00463">
    <property type="entry name" value="EP450I"/>
</dbReference>
<protein>
    <recommendedName>
        <fullName evidence="25">Cytochrome P450 2U1</fullName>
        <ecNumber evidence="24">1.14.14.80</ecNumber>
    </recommendedName>
    <alternativeName>
        <fullName evidence="26">Long-chain fatty acid omega-monooxygenase</fullName>
    </alternativeName>
</protein>
<comment type="catalytic activity">
    <reaction evidence="19">
        <text>(5Z,8Z,11Z,14Z)-eicosatetraenoate + reduced [NADPH--hemoprotein reductase] + O2 = 19-hydroxy-(5Z,8Z,11Z,14Z)-eicosatetraenoate + oxidized [NADPH--hemoprotein reductase] + H2O + H(+)</text>
        <dbReference type="Rhea" id="RHEA:39759"/>
        <dbReference type="Rhea" id="RHEA-COMP:11964"/>
        <dbReference type="Rhea" id="RHEA-COMP:11965"/>
        <dbReference type="ChEBI" id="CHEBI:15377"/>
        <dbReference type="ChEBI" id="CHEBI:15378"/>
        <dbReference type="ChEBI" id="CHEBI:15379"/>
        <dbReference type="ChEBI" id="CHEBI:32395"/>
        <dbReference type="ChEBI" id="CHEBI:57618"/>
        <dbReference type="ChEBI" id="CHEBI:58210"/>
        <dbReference type="ChEBI" id="CHEBI:76627"/>
    </reaction>
    <physiologicalReaction direction="left-to-right" evidence="19">
        <dbReference type="Rhea" id="RHEA:39760"/>
    </physiologicalReaction>
</comment>
<comment type="catalytic activity">
    <reaction evidence="20">
        <text>(5Z,8Z,11Z,14Z)-eicosatetraenoate + reduced [NADPH--hemoprotein reductase] + O2 = 20-hydroxy-(5Z,8Z,11Z,14Z)-eicosatetraenoate + oxidized [NADPH--hemoprotein reductase] + H2O + H(+)</text>
        <dbReference type="Rhea" id="RHEA:39755"/>
        <dbReference type="Rhea" id="RHEA-COMP:11964"/>
        <dbReference type="Rhea" id="RHEA-COMP:11965"/>
        <dbReference type="ChEBI" id="CHEBI:15377"/>
        <dbReference type="ChEBI" id="CHEBI:15378"/>
        <dbReference type="ChEBI" id="CHEBI:15379"/>
        <dbReference type="ChEBI" id="CHEBI:32395"/>
        <dbReference type="ChEBI" id="CHEBI:57618"/>
        <dbReference type="ChEBI" id="CHEBI:58210"/>
        <dbReference type="ChEBI" id="CHEBI:76624"/>
    </reaction>
    <physiologicalReaction direction="left-to-right" evidence="20">
        <dbReference type="Rhea" id="RHEA:39756"/>
    </physiologicalReaction>
</comment>
<evidence type="ECO:0000256" key="4">
    <source>
        <dbReference type="ARBA" id="ARBA00004477"/>
    </source>
</evidence>
<evidence type="ECO:0000256" key="13">
    <source>
        <dbReference type="ARBA" id="ARBA00023002"/>
    </source>
</evidence>
<reference evidence="31 32" key="1">
    <citation type="submission" date="2025-04" db="UniProtKB">
        <authorList>
            <consortium name="RefSeq"/>
        </authorList>
    </citation>
    <scope>IDENTIFICATION</scope>
    <source>
        <tissue evidence="31 32">Gonad</tissue>
    </source>
</reference>
<dbReference type="GO" id="GO:0006082">
    <property type="term" value="P:organic acid metabolic process"/>
    <property type="evidence" value="ECO:0007669"/>
    <property type="project" value="TreeGrafter"/>
</dbReference>
<comment type="function">
    <text evidence="23">A cytochrome P450 monooxygenase involved in the metabolism of arachidonic acid and its conjugates. Mechanistically, uses molecular oxygen inserting one oxygen atom into a substrate, and reducing the second into a water molecule, with two electrons provided by NADPH via cytochrome P450 reductase (CPR; NADPH-ferrihemoprotein reductase). Acts as an omega and omega-1 hydroxylase for arachidonic acid and possibly for other long chain fatty acids. May modulate the arachidonic acid signaling pathway and play a role in other fatty acid signaling processes. May down-regulate the biological activities of N-arachidonoyl-serotonin, an endocannabinoid that has anti-nociceptive effects through inhibition of fatty acid amide hydrolase FAAH, TRPV1 receptor and T-type calcium channels. Catalyzes C-2 oxidation of the indole ring of N-arachidonoyl-serotonin forming a less active product 2-oxo-N-arachidonoyl-serotonin.</text>
</comment>
<dbReference type="RefSeq" id="XP_019626799.1">
    <property type="nucleotide sequence ID" value="XM_019771240.1"/>
</dbReference>
<dbReference type="PANTHER" id="PTHR24300:SF404">
    <property type="entry name" value="CYTOCHROME P450 2D6-LIKE"/>
    <property type="match status" value="1"/>
</dbReference>
<evidence type="ECO:0000256" key="7">
    <source>
        <dbReference type="ARBA" id="ARBA00022692"/>
    </source>
</evidence>
<evidence type="ECO:0000256" key="5">
    <source>
        <dbReference type="ARBA" id="ARBA00010617"/>
    </source>
</evidence>
<keyword evidence="15 28" id="KW-0503">Monooxygenase</keyword>
<evidence type="ECO:0000256" key="6">
    <source>
        <dbReference type="ARBA" id="ARBA00022617"/>
    </source>
</evidence>
<dbReference type="PROSITE" id="PS00086">
    <property type="entry name" value="CYTOCHROME_P450"/>
    <property type="match status" value="1"/>
</dbReference>
<dbReference type="InterPro" id="IPR001128">
    <property type="entry name" value="Cyt_P450"/>
</dbReference>
<comment type="cofactor">
    <cofactor evidence="1 27">
        <name>heme</name>
        <dbReference type="ChEBI" id="CHEBI:30413"/>
    </cofactor>
</comment>
<dbReference type="GO" id="GO:0102033">
    <property type="term" value="F:long-chain fatty acid omega-hydroxylase activity"/>
    <property type="evidence" value="ECO:0007669"/>
    <property type="project" value="UniProtKB-EC"/>
</dbReference>
<dbReference type="PANTHER" id="PTHR24300">
    <property type="entry name" value="CYTOCHROME P450 508A4-RELATED"/>
    <property type="match status" value="1"/>
</dbReference>
<keyword evidence="30" id="KW-1185">Reference proteome</keyword>
<dbReference type="InterPro" id="IPR036396">
    <property type="entry name" value="Cyt_P450_sf"/>
</dbReference>
<dbReference type="GO" id="GO:0005789">
    <property type="term" value="C:endoplasmic reticulum membrane"/>
    <property type="evidence" value="ECO:0007669"/>
    <property type="project" value="UniProtKB-SubCell"/>
</dbReference>
<keyword evidence="8 27" id="KW-0479">Metal-binding</keyword>
<organism evidence="30 31">
    <name type="scientific">Branchiostoma belcheri</name>
    <name type="common">Amphioxus</name>
    <dbReference type="NCBI Taxonomy" id="7741"/>
    <lineage>
        <taxon>Eukaryota</taxon>
        <taxon>Metazoa</taxon>
        <taxon>Chordata</taxon>
        <taxon>Cephalochordata</taxon>
        <taxon>Leptocardii</taxon>
        <taxon>Amphioxiformes</taxon>
        <taxon>Branchiostomatidae</taxon>
        <taxon>Branchiostoma</taxon>
    </lineage>
</organism>
<evidence type="ECO:0000256" key="20">
    <source>
        <dbReference type="ARBA" id="ARBA00051320"/>
    </source>
</evidence>
<evidence type="ECO:0000256" key="28">
    <source>
        <dbReference type="RuleBase" id="RU000461"/>
    </source>
</evidence>
<dbReference type="InterPro" id="IPR002401">
    <property type="entry name" value="Cyt_P450_E_grp-I"/>
</dbReference>
<dbReference type="SUPFAM" id="SSF48264">
    <property type="entry name" value="Cytochrome P450"/>
    <property type="match status" value="1"/>
</dbReference>
<keyword evidence="12 29" id="KW-1133">Transmembrane helix</keyword>
<evidence type="ECO:0000256" key="23">
    <source>
        <dbReference type="ARBA" id="ARBA00058812"/>
    </source>
</evidence>
<keyword evidence="17" id="KW-0496">Mitochondrion</keyword>
<dbReference type="FunFam" id="1.10.630.10:FF:000017">
    <property type="entry name" value="cytochrome P450 2U1 isoform X1"/>
    <property type="match status" value="1"/>
</dbReference>
<evidence type="ECO:0000256" key="8">
    <source>
        <dbReference type="ARBA" id="ARBA00022723"/>
    </source>
</evidence>
<evidence type="ECO:0000256" key="27">
    <source>
        <dbReference type="PIRSR" id="PIRSR602401-1"/>
    </source>
</evidence>
<feature type="transmembrane region" description="Helical" evidence="29">
    <location>
        <begin position="12"/>
        <end position="34"/>
    </location>
</feature>
<keyword evidence="13 28" id="KW-0560">Oxidoreductase</keyword>
<proteinExistence type="inferred from homology"/>
<dbReference type="GO" id="GO:0005506">
    <property type="term" value="F:iron ion binding"/>
    <property type="evidence" value="ECO:0007669"/>
    <property type="project" value="InterPro"/>
</dbReference>
<keyword evidence="7 29" id="KW-0812">Transmembrane</keyword>
<dbReference type="KEGG" id="bbel:109471849"/>
<dbReference type="Pfam" id="PF00067">
    <property type="entry name" value="p450"/>
    <property type="match status" value="1"/>
</dbReference>
<evidence type="ECO:0000256" key="22">
    <source>
        <dbReference type="ARBA" id="ARBA00052378"/>
    </source>
</evidence>
<evidence type="ECO:0000256" key="15">
    <source>
        <dbReference type="ARBA" id="ARBA00023033"/>
    </source>
</evidence>
<evidence type="ECO:0000256" key="29">
    <source>
        <dbReference type="SAM" id="Phobius"/>
    </source>
</evidence>
<evidence type="ECO:0000256" key="19">
    <source>
        <dbReference type="ARBA" id="ARBA00049206"/>
    </source>
</evidence>
<evidence type="ECO:0000256" key="3">
    <source>
        <dbReference type="ARBA" id="ARBA00004448"/>
    </source>
</evidence>
<keyword evidence="9" id="KW-0999">Mitochondrion inner membrane</keyword>
<dbReference type="GO" id="GO:0006805">
    <property type="term" value="P:xenobiotic metabolic process"/>
    <property type="evidence" value="ECO:0007669"/>
    <property type="project" value="TreeGrafter"/>
</dbReference>
<keyword evidence="6 27" id="KW-0349">Heme</keyword>
<keyword evidence="14 27" id="KW-0408">Iron</keyword>
<evidence type="ECO:0000256" key="17">
    <source>
        <dbReference type="ARBA" id="ARBA00023128"/>
    </source>
</evidence>
<dbReference type="Gene3D" id="1.10.630.10">
    <property type="entry name" value="Cytochrome P450"/>
    <property type="match status" value="1"/>
</dbReference>
<dbReference type="GO" id="GO:0008395">
    <property type="term" value="F:steroid hydroxylase activity"/>
    <property type="evidence" value="ECO:0007669"/>
    <property type="project" value="TreeGrafter"/>
</dbReference>
<dbReference type="RefSeq" id="XP_019626800.1">
    <property type="nucleotide sequence ID" value="XM_019771241.1"/>
</dbReference>
<evidence type="ECO:0000256" key="25">
    <source>
        <dbReference type="ARBA" id="ARBA00067282"/>
    </source>
</evidence>
<name>A0A6P4YYQ1_BRABE</name>
<evidence type="ECO:0000256" key="12">
    <source>
        <dbReference type="ARBA" id="ARBA00022989"/>
    </source>
</evidence>
<gene>
    <name evidence="31 32" type="primary">LOC109471849</name>
</gene>
<evidence type="ECO:0000256" key="11">
    <source>
        <dbReference type="ARBA" id="ARBA00022848"/>
    </source>
</evidence>
<keyword evidence="10" id="KW-0256">Endoplasmic reticulum</keyword>
<evidence type="ECO:0000256" key="16">
    <source>
        <dbReference type="ARBA" id="ARBA00023098"/>
    </source>
</evidence>
<comment type="catalytic activity">
    <reaction evidence="21">
        <text>N-[(5Z,8Z,11Z,14Z)-eicosatetraenoyl]-serotonin + reduced [NADPH--hemoprotein reductase] + O2 = 2-oxo-N-[(5Z,8Z,11Z,14Z)-eicosatetraenoyl]-serotonin + oxidized [NADPH--hemoprotein reductase] + H2O + H(+)</text>
        <dbReference type="Rhea" id="RHEA:50296"/>
        <dbReference type="Rhea" id="RHEA-COMP:11964"/>
        <dbReference type="Rhea" id="RHEA-COMP:11965"/>
        <dbReference type="ChEBI" id="CHEBI:15377"/>
        <dbReference type="ChEBI" id="CHEBI:15378"/>
        <dbReference type="ChEBI" id="CHEBI:15379"/>
        <dbReference type="ChEBI" id="CHEBI:57618"/>
        <dbReference type="ChEBI" id="CHEBI:58210"/>
        <dbReference type="ChEBI" id="CHEBI:132255"/>
        <dbReference type="ChEBI" id="CHEBI:132256"/>
    </reaction>
    <physiologicalReaction direction="left-to-right" evidence="21">
        <dbReference type="Rhea" id="RHEA:50297"/>
    </physiologicalReaction>
</comment>
<evidence type="ECO:0000256" key="10">
    <source>
        <dbReference type="ARBA" id="ARBA00022824"/>
    </source>
</evidence>
<evidence type="ECO:0000313" key="31">
    <source>
        <dbReference type="RefSeq" id="XP_019626799.1"/>
    </source>
</evidence>
<dbReference type="GeneID" id="109471849"/>
<dbReference type="InterPro" id="IPR050182">
    <property type="entry name" value="Cytochrome_P450_fam2"/>
</dbReference>
<evidence type="ECO:0000313" key="32">
    <source>
        <dbReference type="RefSeq" id="XP_019626800.1"/>
    </source>
</evidence>
<sequence>MSVLNNLAARLFAYCDVQTALVLVCVLLLTFWFLRPVKNLPPGPWGWPVLGHIPTLRKDPHLVLTAMWKKYGDVFHIRMGLKDVIVLCGYKAIYEALVKKGEDFSSRPCLYVFDQMGGTKNGLGFLPYGSFWKQQRKFTLKSLRDFGFGKRSLEGKILEEAEGLKEEILQTANSPFNVRPLLQNAVSNVICSIVFGARFDYGDPKFKYLMERINQNFGEQELAGATNFFPWLRHIPPIRKALDKVLKNAEDVIGNFREGMIEHKNTFDPCNIRDFIDSYLLEMTREDGDGDRESFTEDQLNYVISDLFVAGSETTSTTLTWALLYMVLYPEVQQKVQEEIDSVVGQDTVLSVTHRGQLPYTEAVITEIMRIKSVTPMGLPRATSNNANLFGYDIPEGTMVWPVLWSVFYDPVHYPEPEVFKPQRFLDENGQFVKNQTFIPFSTGRRICLGENLAKMELFLLFTHLLRHFTFKLPEGAAKPTTVGIMGMITHSPVSYEFCAILRE</sequence>
<evidence type="ECO:0000256" key="24">
    <source>
        <dbReference type="ARBA" id="ARBA00066560"/>
    </source>
</evidence>
<feature type="binding site" description="axial binding residue" evidence="27">
    <location>
        <position position="448"/>
    </location>
    <ligand>
        <name>heme</name>
        <dbReference type="ChEBI" id="CHEBI:30413"/>
    </ligand>
    <ligandPart>
        <name>Fe</name>
        <dbReference type="ChEBI" id="CHEBI:18248"/>
    </ligandPart>
</feature>
<dbReference type="OrthoDB" id="3934656at2759"/>
<keyword evidence="11" id="KW-0492">Microsome</keyword>
<keyword evidence="18 29" id="KW-0472">Membrane</keyword>
<comment type="similarity">
    <text evidence="5 28">Belongs to the cytochrome P450 family.</text>
</comment>
<keyword evidence="16" id="KW-0443">Lipid metabolism</keyword>
<dbReference type="GO" id="GO:0005743">
    <property type="term" value="C:mitochondrial inner membrane"/>
    <property type="evidence" value="ECO:0007669"/>
    <property type="project" value="UniProtKB-SubCell"/>
</dbReference>
<evidence type="ECO:0000256" key="18">
    <source>
        <dbReference type="ARBA" id="ARBA00023136"/>
    </source>
</evidence>
<evidence type="ECO:0000256" key="26">
    <source>
        <dbReference type="ARBA" id="ARBA00079181"/>
    </source>
</evidence>
<dbReference type="AlphaFoldDB" id="A0A6P4YYQ1"/>
<evidence type="ECO:0000256" key="14">
    <source>
        <dbReference type="ARBA" id="ARBA00023004"/>
    </source>
</evidence>
<evidence type="ECO:0000256" key="1">
    <source>
        <dbReference type="ARBA" id="ARBA00001971"/>
    </source>
</evidence>
<dbReference type="GO" id="GO:0006629">
    <property type="term" value="P:lipid metabolic process"/>
    <property type="evidence" value="ECO:0007669"/>
    <property type="project" value="UniProtKB-KW"/>
</dbReference>
<dbReference type="InterPro" id="IPR017972">
    <property type="entry name" value="Cyt_P450_CS"/>
</dbReference>
<evidence type="ECO:0000256" key="9">
    <source>
        <dbReference type="ARBA" id="ARBA00022792"/>
    </source>
</evidence>
<comment type="catalytic activity">
    <reaction evidence="22">
        <text>an omega-methyl-long-chain fatty acid + reduced [NADPH--hemoprotein reductase] + O2 = an omega-hydroxy-long-chain fatty acid + oxidized [NADPH--hemoprotein reductase] + H2O + H(+)</text>
        <dbReference type="Rhea" id="RHEA:56748"/>
        <dbReference type="Rhea" id="RHEA-COMP:11964"/>
        <dbReference type="Rhea" id="RHEA-COMP:11965"/>
        <dbReference type="ChEBI" id="CHEBI:15377"/>
        <dbReference type="ChEBI" id="CHEBI:15378"/>
        <dbReference type="ChEBI" id="CHEBI:15379"/>
        <dbReference type="ChEBI" id="CHEBI:57618"/>
        <dbReference type="ChEBI" id="CHEBI:58210"/>
        <dbReference type="ChEBI" id="CHEBI:140991"/>
        <dbReference type="ChEBI" id="CHEBI:140992"/>
        <dbReference type="EC" id="1.14.14.80"/>
    </reaction>
    <physiologicalReaction direction="left-to-right" evidence="22">
        <dbReference type="Rhea" id="RHEA:56749"/>
    </physiologicalReaction>
</comment>
<dbReference type="Proteomes" id="UP000515135">
    <property type="component" value="Unplaced"/>
</dbReference>
<dbReference type="PRINTS" id="PR00385">
    <property type="entry name" value="P450"/>
</dbReference>
<comment type="subcellular location">
    <subcellularLocation>
        <location evidence="4">Endoplasmic reticulum membrane</location>
        <topology evidence="4">Multi-pass membrane protein</topology>
    </subcellularLocation>
    <subcellularLocation>
        <location evidence="2">Microsome membrane</location>
        <topology evidence="2">Multi-pass membrane protein</topology>
    </subcellularLocation>
    <subcellularLocation>
        <location evidence="3">Mitochondrion inner membrane</location>
        <topology evidence="3">Multi-pass membrane protein</topology>
    </subcellularLocation>
</comment>
<evidence type="ECO:0000313" key="30">
    <source>
        <dbReference type="Proteomes" id="UP000515135"/>
    </source>
</evidence>